<dbReference type="Proteomes" id="UP000010552">
    <property type="component" value="Unassembled WGS sequence"/>
</dbReference>
<dbReference type="GO" id="GO:0003746">
    <property type="term" value="F:translation elongation factor activity"/>
    <property type="evidence" value="ECO:0007669"/>
    <property type="project" value="UniProtKB-KW"/>
</dbReference>
<dbReference type="EMBL" id="KB030715">
    <property type="protein sequence ID" value="ELK10736.1"/>
    <property type="molecule type" value="Genomic_DNA"/>
</dbReference>
<keyword evidence="4" id="KW-0251">Elongation factor</keyword>
<keyword evidence="2" id="KW-0342">GTP-binding</keyword>
<organism evidence="4 5">
    <name type="scientific">Pteropus alecto</name>
    <name type="common">Black flying fox</name>
    <dbReference type="NCBI Taxonomy" id="9402"/>
    <lineage>
        <taxon>Eukaryota</taxon>
        <taxon>Metazoa</taxon>
        <taxon>Chordata</taxon>
        <taxon>Craniata</taxon>
        <taxon>Vertebrata</taxon>
        <taxon>Euteleostomi</taxon>
        <taxon>Mammalia</taxon>
        <taxon>Eutheria</taxon>
        <taxon>Laurasiatheria</taxon>
        <taxon>Chiroptera</taxon>
        <taxon>Yinpterochiroptera</taxon>
        <taxon>Pteropodoidea</taxon>
        <taxon>Pteropodidae</taxon>
        <taxon>Pteropodinae</taxon>
        <taxon>Pteropus</taxon>
    </lineage>
</organism>
<keyword evidence="5" id="KW-1185">Reference proteome</keyword>
<accession>L5KIZ0</accession>
<evidence type="ECO:0000259" key="3">
    <source>
        <dbReference type="Pfam" id="PF00009"/>
    </source>
</evidence>
<dbReference type="SUPFAM" id="SSF52540">
    <property type="entry name" value="P-loop containing nucleoside triphosphate hydrolases"/>
    <property type="match status" value="1"/>
</dbReference>
<dbReference type="PANTHER" id="PTHR23115">
    <property type="entry name" value="TRANSLATION FACTOR"/>
    <property type="match status" value="1"/>
</dbReference>
<dbReference type="InterPro" id="IPR050100">
    <property type="entry name" value="TRAFAC_GTPase_members"/>
</dbReference>
<dbReference type="PRINTS" id="PR00315">
    <property type="entry name" value="ELONGATNFCT"/>
</dbReference>
<dbReference type="InterPro" id="IPR027417">
    <property type="entry name" value="P-loop_NTPase"/>
</dbReference>
<name>L5KIZ0_PTEAL</name>
<gene>
    <name evidence="4" type="ORF">PAL_GLEAN10011638</name>
</gene>
<evidence type="ECO:0000256" key="1">
    <source>
        <dbReference type="ARBA" id="ARBA00022741"/>
    </source>
</evidence>
<evidence type="ECO:0000313" key="4">
    <source>
        <dbReference type="EMBL" id="ELK10736.1"/>
    </source>
</evidence>
<dbReference type="InterPro" id="IPR000795">
    <property type="entry name" value="T_Tr_GTP-bd_dom"/>
</dbReference>
<dbReference type="GO" id="GO:0005525">
    <property type="term" value="F:GTP binding"/>
    <property type="evidence" value="ECO:0007669"/>
    <property type="project" value="UniProtKB-KW"/>
</dbReference>
<feature type="domain" description="Tr-type G" evidence="3">
    <location>
        <begin position="18"/>
        <end position="119"/>
    </location>
</feature>
<dbReference type="InParanoid" id="L5KIZ0"/>
<keyword evidence="1" id="KW-0547">Nucleotide-binding</keyword>
<dbReference type="GO" id="GO:0003924">
    <property type="term" value="F:GTPase activity"/>
    <property type="evidence" value="ECO:0007669"/>
    <property type="project" value="InterPro"/>
</dbReference>
<keyword evidence="4" id="KW-0648">Protein biosynthesis</keyword>
<reference evidence="5" key="1">
    <citation type="journal article" date="2013" name="Science">
        <title>Comparative analysis of bat genomes provides insight into the evolution of flight and immunity.</title>
        <authorList>
            <person name="Zhang G."/>
            <person name="Cowled C."/>
            <person name="Shi Z."/>
            <person name="Huang Z."/>
            <person name="Bishop-Lilly K.A."/>
            <person name="Fang X."/>
            <person name="Wynne J.W."/>
            <person name="Xiong Z."/>
            <person name="Baker M.L."/>
            <person name="Zhao W."/>
            <person name="Tachedjian M."/>
            <person name="Zhu Y."/>
            <person name="Zhou P."/>
            <person name="Jiang X."/>
            <person name="Ng J."/>
            <person name="Yang L."/>
            <person name="Wu L."/>
            <person name="Xiao J."/>
            <person name="Feng Y."/>
            <person name="Chen Y."/>
            <person name="Sun X."/>
            <person name="Zhang Y."/>
            <person name="Marsh G.A."/>
            <person name="Crameri G."/>
            <person name="Broder C.C."/>
            <person name="Frey K.G."/>
            <person name="Wang L.F."/>
            <person name="Wang J."/>
        </authorList>
    </citation>
    <scope>NUCLEOTIDE SEQUENCE [LARGE SCALE GENOMIC DNA]</scope>
</reference>
<proteinExistence type="predicted"/>
<dbReference type="Pfam" id="PF00009">
    <property type="entry name" value="GTP_EFTU"/>
    <property type="match status" value="1"/>
</dbReference>
<sequence>MVTVSPITIFSQDQGGLGLADSGKSTTGHPIYKRGGKDKRTIEKFEKKAVEMGKGSFEYAWVLNKLKGQHEYGITSDISLWKFKTSKYYVIIIDALGHTGFIKNMITGTSQADYAVLIVLLLLVNLKQISPRMG</sequence>
<evidence type="ECO:0000313" key="5">
    <source>
        <dbReference type="Proteomes" id="UP000010552"/>
    </source>
</evidence>
<dbReference type="Gene3D" id="3.40.50.300">
    <property type="entry name" value="P-loop containing nucleotide triphosphate hydrolases"/>
    <property type="match status" value="1"/>
</dbReference>
<evidence type="ECO:0000256" key="2">
    <source>
        <dbReference type="ARBA" id="ARBA00023134"/>
    </source>
</evidence>
<dbReference type="STRING" id="9402.L5KIZ0"/>
<protein>
    <submittedName>
        <fullName evidence="4">Elongation factor 1-alpha 1</fullName>
    </submittedName>
</protein>
<dbReference type="AlphaFoldDB" id="L5KIZ0"/>